<dbReference type="GO" id="GO:0005524">
    <property type="term" value="F:ATP binding"/>
    <property type="evidence" value="ECO:0007669"/>
    <property type="project" value="InterPro"/>
</dbReference>
<comment type="caution">
    <text evidence="2">The sequence shown here is derived from an EMBL/GenBank/DDBJ whole genome shotgun (WGS) entry which is preliminary data.</text>
</comment>
<dbReference type="GO" id="GO:0004672">
    <property type="term" value="F:protein kinase activity"/>
    <property type="evidence" value="ECO:0007669"/>
    <property type="project" value="InterPro"/>
</dbReference>
<gene>
    <name evidence="2" type="ORF">KIY12_09080</name>
</gene>
<accession>A0A8J7YQA6</accession>
<evidence type="ECO:0000313" key="3">
    <source>
        <dbReference type="Proteomes" id="UP000750197"/>
    </source>
</evidence>
<feature type="domain" description="Protein kinase" evidence="1">
    <location>
        <begin position="1"/>
        <end position="98"/>
    </location>
</feature>
<dbReference type="AlphaFoldDB" id="A0A8J7YQA6"/>
<dbReference type="SUPFAM" id="SSF56112">
    <property type="entry name" value="Protein kinase-like (PK-like)"/>
    <property type="match status" value="1"/>
</dbReference>
<dbReference type="PROSITE" id="PS50011">
    <property type="entry name" value="PROTEIN_KINASE_DOM"/>
    <property type="match status" value="1"/>
</dbReference>
<keyword evidence="2" id="KW-0808">Transferase</keyword>
<dbReference type="Pfam" id="PF00069">
    <property type="entry name" value="Pkinase"/>
    <property type="match status" value="1"/>
</dbReference>
<name>A0A8J7YQA6_9ARCH</name>
<evidence type="ECO:0000259" key="1">
    <source>
        <dbReference type="PROSITE" id="PS50011"/>
    </source>
</evidence>
<dbReference type="Proteomes" id="UP000750197">
    <property type="component" value="Unassembled WGS sequence"/>
</dbReference>
<dbReference type="Gene3D" id="1.10.510.10">
    <property type="entry name" value="Transferase(Phosphotransferase) domain 1"/>
    <property type="match status" value="1"/>
</dbReference>
<evidence type="ECO:0000313" key="2">
    <source>
        <dbReference type="EMBL" id="MBX8644853.1"/>
    </source>
</evidence>
<dbReference type="InterPro" id="IPR000719">
    <property type="entry name" value="Prot_kinase_dom"/>
</dbReference>
<organism evidence="2 3">
    <name type="scientific">Candidatus Sysuiplasma superficiale</name>
    <dbReference type="NCBI Taxonomy" id="2823368"/>
    <lineage>
        <taxon>Archaea</taxon>
        <taxon>Methanobacteriati</taxon>
        <taxon>Thermoplasmatota</taxon>
        <taxon>Thermoplasmata</taxon>
        <taxon>Candidatus Sysuiplasmatales</taxon>
        <taxon>Candidatus Sysuiplasmataceae</taxon>
        <taxon>Candidatus Sysuiplasma</taxon>
    </lineage>
</organism>
<dbReference type="EMBL" id="JAHEAC010000112">
    <property type="protein sequence ID" value="MBX8644853.1"/>
    <property type="molecule type" value="Genomic_DNA"/>
</dbReference>
<protein>
    <submittedName>
        <fullName evidence="2">Protein kinase</fullName>
    </submittedName>
</protein>
<reference evidence="2" key="1">
    <citation type="submission" date="2021-05" db="EMBL/GenBank/DDBJ databases">
        <title>Genomic insights into ecological role and evolution of a novel Thermoplasmata order Candidatus Sysuiplasmatales.</title>
        <authorList>
            <person name="Yuan Y."/>
        </authorList>
    </citation>
    <scope>NUCLEOTIDE SEQUENCE</scope>
    <source>
        <strain evidence="2">TUT19-bin139</strain>
    </source>
</reference>
<keyword evidence="2" id="KW-0418">Kinase</keyword>
<dbReference type="InterPro" id="IPR011009">
    <property type="entry name" value="Kinase-like_dom_sf"/>
</dbReference>
<proteinExistence type="predicted"/>
<sequence>MTDSTQTTVIGTYACMHPFDNLYLLFHFSNTFVRHTDMSPEMIEGATYSQPLDIYSFGIILYEMVFGSNPFSKMNGASASKWLCESSLIISRMAFDPK</sequence>